<feature type="transmembrane region" description="Helical" evidence="1">
    <location>
        <begin position="89"/>
        <end position="109"/>
    </location>
</feature>
<evidence type="ECO:0000256" key="1">
    <source>
        <dbReference type="SAM" id="Phobius"/>
    </source>
</evidence>
<evidence type="ECO:0000313" key="3">
    <source>
        <dbReference type="Proteomes" id="UP000294508"/>
    </source>
</evidence>
<evidence type="ECO:0008006" key="4">
    <source>
        <dbReference type="Google" id="ProtNLM"/>
    </source>
</evidence>
<gene>
    <name evidence="2" type="ORF">EV652_105369</name>
</gene>
<feature type="transmembrane region" description="Helical" evidence="1">
    <location>
        <begin position="151"/>
        <end position="168"/>
    </location>
</feature>
<keyword evidence="1" id="KW-1133">Transmembrane helix</keyword>
<name>A0A4R2HKU3_9ACTN</name>
<keyword evidence="1" id="KW-0472">Membrane</keyword>
<reference evidence="2 3" key="1">
    <citation type="journal article" date="2015" name="Stand. Genomic Sci.">
        <title>Genomic Encyclopedia of Bacterial and Archaeal Type Strains, Phase III: the genomes of soil and plant-associated and newly described type strains.</title>
        <authorList>
            <person name="Whitman W.B."/>
            <person name="Woyke T."/>
            <person name="Klenk H.P."/>
            <person name="Zhou Y."/>
            <person name="Lilburn T.G."/>
            <person name="Beck B.J."/>
            <person name="De Vos P."/>
            <person name="Vandamme P."/>
            <person name="Eisen J.A."/>
            <person name="Garrity G."/>
            <person name="Hugenholtz P."/>
            <person name="Kyrpides N.C."/>
        </authorList>
    </citation>
    <scope>NUCLEOTIDE SEQUENCE [LARGE SCALE GENOMIC DNA]</scope>
    <source>
        <strain evidence="2 3">VKM Ac-2572</strain>
    </source>
</reference>
<protein>
    <recommendedName>
        <fullName evidence="4">FAR-17a/AIG1-like protein</fullName>
    </recommendedName>
</protein>
<dbReference type="AlphaFoldDB" id="A0A4R2HKU3"/>
<dbReference type="EMBL" id="SLWN01000005">
    <property type="protein sequence ID" value="TCO30375.1"/>
    <property type="molecule type" value="Genomic_DNA"/>
</dbReference>
<evidence type="ECO:0000313" key="2">
    <source>
        <dbReference type="EMBL" id="TCO30375.1"/>
    </source>
</evidence>
<keyword evidence="1" id="KW-0812">Transmembrane</keyword>
<dbReference type="NCBIfam" id="NF038065">
    <property type="entry name" value="Pr6Pr"/>
    <property type="match status" value="1"/>
</dbReference>
<feature type="transmembrane region" description="Helical" evidence="1">
    <location>
        <begin position="188"/>
        <end position="209"/>
    </location>
</feature>
<feature type="transmembrane region" description="Helical" evidence="1">
    <location>
        <begin position="20"/>
        <end position="37"/>
    </location>
</feature>
<feature type="transmembrane region" description="Helical" evidence="1">
    <location>
        <begin position="57"/>
        <end position="77"/>
    </location>
</feature>
<feature type="transmembrane region" description="Helical" evidence="1">
    <location>
        <begin position="115"/>
        <end position="139"/>
    </location>
</feature>
<comment type="caution">
    <text evidence="2">The sequence shown here is derived from an EMBL/GenBank/DDBJ whole genome shotgun (WGS) entry which is preliminary data.</text>
</comment>
<proteinExistence type="predicted"/>
<dbReference type="InterPro" id="IPR049713">
    <property type="entry name" value="Pr6Pr-like"/>
</dbReference>
<organism evidence="2 3">
    <name type="scientific">Kribbella steppae</name>
    <dbReference type="NCBI Taxonomy" id="2512223"/>
    <lineage>
        <taxon>Bacteria</taxon>
        <taxon>Bacillati</taxon>
        <taxon>Actinomycetota</taxon>
        <taxon>Actinomycetes</taxon>
        <taxon>Propionibacteriales</taxon>
        <taxon>Kribbellaceae</taxon>
        <taxon>Kribbella</taxon>
    </lineage>
</organism>
<sequence>MSSVSSSYIAFMTTTGRSWAGLTALIVAVGIVVQVSVTANGNDGFFRDNPDRVFNVFAYFTIQSNLLLGGTALMLALQPDRPQGLVFRVLRLNGVLCIAVTGIVYHVALASLDELSGWAAVANFLLHTAAPVVGVLGWLLFGPRGRTDPRVVAWSLVFPLLWLVFTLVRGEFVGFYPYPFVDVTEHGYPRVLLNCLLVAILFLVLAAGATSLDRRLYRKTTVER</sequence>
<dbReference type="Proteomes" id="UP000294508">
    <property type="component" value="Unassembled WGS sequence"/>
</dbReference>
<keyword evidence="3" id="KW-1185">Reference proteome</keyword>
<accession>A0A4R2HKU3</accession>